<dbReference type="SFLD" id="SFLDG01153">
    <property type="entry name" value="Main.4:_Theta-like"/>
    <property type="match status" value="1"/>
</dbReference>
<comment type="subunit">
    <text evidence="2">Homodimer.</text>
</comment>
<comment type="catalytic activity">
    <reaction evidence="6">
        <text>RX + glutathione = an S-substituted glutathione + a halide anion + H(+)</text>
        <dbReference type="Rhea" id="RHEA:16437"/>
        <dbReference type="ChEBI" id="CHEBI:15378"/>
        <dbReference type="ChEBI" id="CHEBI:16042"/>
        <dbReference type="ChEBI" id="CHEBI:17792"/>
        <dbReference type="ChEBI" id="CHEBI:57925"/>
        <dbReference type="ChEBI" id="CHEBI:90779"/>
        <dbReference type="EC" id="2.5.1.18"/>
    </reaction>
</comment>
<feature type="domain" description="GST C-terminal" evidence="8">
    <location>
        <begin position="86"/>
        <end position="208"/>
    </location>
</feature>
<dbReference type="SUPFAM" id="SSF52833">
    <property type="entry name" value="Thioredoxin-like"/>
    <property type="match status" value="1"/>
</dbReference>
<sequence length="214" mass="24346">MDLYHMEMSGPCQAVRLVAKALNLQLNLIHIDLGKEEQLKPEFIKINPQHVIPTLVDNGFILWESRAILAYLCEKYAKEDSLYPRDPQKRATVNQRLYFDMGTLYQRFALHYYPQVLEGKPAPEGTFKQFEDALQFLETFLSQSKYLAGDSLTIADISLLATITTFKVAAGLDLSRYGNIERWYGLVSTSVAGHDEICVQGSKQFAPFFINAKQ</sequence>
<reference evidence="9" key="1">
    <citation type="submission" date="2021-05" db="EMBL/GenBank/DDBJ databases">
        <authorList>
            <person name="Alioto T."/>
            <person name="Alioto T."/>
            <person name="Gomez Garrido J."/>
        </authorList>
    </citation>
    <scope>NUCLEOTIDE SEQUENCE</scope>
</reference>
<evidence type="ECO:0000256" key="4">
    <source>
        <dbReference type="ARBA" id="ARBA00022679"/>
    </source>
</evidence>
<dbReference type="EMBL" id="HBUE01258350">
    <property type="protein sequence ID" value="CAG6557622.1"/>
    <property type="molecule type" value="Transcribed_RNA"/>
</dbReference>
<evidence type="ECO:0000259" key="7">
    <source>
        <dbReference type="PROSITE" id="PS50404"/>
    </source>
</evidence>
<dbReference type="InterPro" id="IPR004045">
    <property type="entry name" value="Glutathione_S-Trfase_N"/>
</dbReference>
<dbReference type="InterPro" id="IPR040079">
    <property type="entry name" value="Glutathione_S-Trfase"/>
</dbReference>
<dbReference type="PANTHER" id="PTHR43969:SF9">
    <property type="entry name" value="GLUTATHIONE S TRANSFERASE D10, ISOFORM A-RELATED"/>
    <property type="match status" value="1"/>
</dbReference>
<dbReference type="EMBL" id="HBUE01027085">
    <property type="protein sequence ID" value="CAG6454725.1"/>
    <property type="molecule type" value="Transcribed_RNA"/>
</dbReference>
<dbReference type="CDD" id="cd03045">
    <property type="entry name" value="GST_N_Delta_Epsilon"/>
    <property type="match status" value="1"/>
</dbReference>
<feature type="domain" description="GST N-terminal" evidence="7">
    <location>
        <begin position="1"/>
        <end position="80"/>
    </location>
</feature>
<dbReference type="EC" id="2.5.1.18" evidence="3"/>
<dbReference type="SFLD" id="SFLDG00358">
    <property type="entry name" value="Main_(cytGST)"/>
    <property type="match status" value="1"/>
</dbReference>
<comment type="similarity">
    <text evidence="1">Belongs to the GST superfamily. Theta family.</text>
</comment>
<dbReference type="FunFam" id="3.40.30.10:FF:000034">
    <property type="entry name" value="glutathione S-transferase 1"/>
    <property type="match status" value="1"/>
</dbReference>
<dbReference type="SUPFAM" id="SSF47616">
    <property type="entry name" value="GST C-terminal domain-like"/>
    <property type="match status" value="1"/>
</dbReference>
<evidence type="ECO:0000256" key="1">
    <source>
        <dbReference type="ARBA" id="ARBA00009899"/>
    </source>
</evidence>
<organism evidence="9">
    <name type="scientific">Culex pipiens</name>
    <name type="common">House mosquito</name>
    <dbReference type="NCBI Taxonomy" id="7175"/>
    <lineage>
        <taxon>Eukaryota</taxon>
        <taxon>Metazoa</taxon>
        <taxon>Ecdysozoa</taxon>
        <taxon>Arthropoda</taxon>
        <taxon>Hexapoda</taxon>
        <taxon>Insecta</taxon>
        <taxon>Pterygota</taxon>
        <taxon>Neoptera</taxon>
        <taxon>Endopterygota</taxon>
        <taxon>Diptera</taxon>
        <taxon>Nematocera</taxon>
        <taxon>Culicoidea</taxon>
        <taxon>Culicidae</taxon>
        <taxon>Culicinae</taxon>
        <taxon>Culicini</taxon>
        <taxon>Culex</taxon>
        <taxon>Culex</taxon>
    </lineage>
</organism>
<dbReference type="InterPro" id="IPR010987">
    <property type="entry name" value="Glutathione-S-Trfase_C-like"/>
</dbReference>
<dbReference type="InterPro" id="IPR036249">
    <property type="entry name" value="Thioredoxin-like_sf"/>
</dbReference>
<dbReference type="PROSITE" id="PS50404">
    <property type="entry name" value="GST_NTER"/>
    <property type="match status" value="1"/>
</dbReference>
<evidence type="ECO:0000256" key="2">
    <source>
        <dbReference type="ARBA" id="ARBA00011738"/>
    </source>
</evidence>
<dbReference type="GO" id="GO:0006749">
    <property type="term" value="P:glutathione metabolic process"/>
    <property type="evidence" value="ECO:0007669"/>
    <property type="project" value="TreeGrafter"/>
</dbReference>
<keyword evidence="4 9" id="KW-0808">Transferase</keyword>
<evidence type="ECO:0000256" key="5">
    <source>
        <dbReference type="ARBA" id="ARBA00041523"/>
    </source>
</evidence>
<dbReference type="AlphaFoldDB" id="A0A8D8GGX6"/>
<dbReference type="CDD" id="cd03177">
    <property type="entry name" value="GST_C_Delta_Epsilon"/>
    <property type="match status" value="1"/>
</dbReference>
<dbReference type="SFLD" id="SFLDS00019">
    <property type="entry name" value="Glutathione_Transferase_(cytos"/>
    <property type="match status" value="1"/>
</dbReference>
<dbReference type="Gene3D" id="3.40.30.10">
    <property type="entry name" value="Glutaredoxin"/>
    <property type="match status" value="1"/>
</dbReference>
<dbReference type="FunFam" id="1.20.1050.10:FF:000007">
    <property type="entry name" value="Glutathione S-transferase 1-1"/>
    <property type="match status" value="1"/>
</dbReference>
<dbReference type="Pfam" id="PF13417">
    <property type="entry name" value="GST_N_3"/>
    <property type="match status" value="1"/>
</dbReference>
<dbReference type="PANTHER" id="PTHR43969">
    <property type="entry name" value="GLUTATHIONE S TRANSFERASE D10, ISOFORM A-RELATED"/>
    <property type="match status" value="1"/>
</dbReference>
<name>A0A8D8GGX6_CULPI</name>
<proteinExistence type="inferred from homology"/>
<evidence type="ECO:0000256" key="6">
    <source>
        <dbReference type="ARBA" id="ARBA00047960"/>
    </source>
</evidence>
<dbReference type="InterPro" id="IPR036282">
    <property type="entry name" value="Glutathione-S-Trfase_C_sf"/>
</dbReference>
<dbReference type="Pfam" id="PF13410">
    <property type="entry name" value="GST_C_2"/>
    <property type="match status" value="1"/>
</dbReference>
<evidence type="ECO:0000259" key="8">
    <source>
        <dbReference type="PROSITE" id="PS50405"/>
    </source>
</evidence>
<dbReference type="PROSITE" id="PS50405">
    <property type="entry name" value="GST_CTER"/>
    <property type="match status" value="1"/>
</dbReference>
<dbReference type="EMBL" id="HBUE01153321">
    <property type="protein sequence ID" value="CAG6506309.1"/>
    <property type="molecule type" value="Transcribed_RNA"/>
</dbReference>
<dbReference type="Gene3D" id="1.20.1050.10">
    <property type="match status" value="1"/>
</dbReference>
<protein>
    <recommendedName>
        <fullName evidence="3">glutathione transferase</fullName>
        <ecNumber evidence="3">2.5.1.18</ecNumber>
    </recommendedName>
    <alternativeName>
        <fullName evidence="5">GST class-theta</fullName>
    </alternativeName>
</protein>
<evidence type="ECO:0000313" key="9">
    <source>
        <dbReference type="EMBL" id="CAG6506309.1"/>
    </source>
</evidence>
<evidence type="ECO:0000256" key="3">
    <source>
        <dbReference type="ARBA" id="ARBA00012452"/>
    </source>
</evidence>
<accession>A0A8D8GGX6</accession>
<dbReference type="GO" id="GO:0004364">
    <property type="term" value="F:glutathione transferase activity"/>
    <property type="evidence" value="ECO:0007669"/>
    <property type="project" value="UniProtKB-EC"/>
</dbReference>